<dbReference type="PANTHER" id="PTHR14677:SF20">
    <property type="entry name" value="ZINC FINGER AN1-TYPE CONTAINING 2A-RELATED"/>
    <property type="match status" value="1"/>
</dbReference>
<evidence type="ECO:0000256" key="6">
    <source>
        <dbReference type="SAM" id="MobiDB-lite"/>
    </source>
</evidence>
<protein>
    <submittedName>
        <fullName evidence="9">Zinc finger AN1 domain-containing stress-associated protein 12</fullName>
    </submittedName>
</protein>
<organism evidence="8 9">
    <name type="scientific">Ziziphus jujuba</name>
    <name type="common">Chinese jujube</name>
    <name type="synonym">Ziziphus sativa</name>
    <dbReference type="NCBI Taxonomy" id="326968"/>
    <lineage>
        <taxon>Eukaryota</taxon>
        <taxon>Viridiplantae</taxon>
        <taxon>Streptophyta</taxon>
        <taxon>Embryophyta</taxon>
        <taxon>Tracheophyta</taxon>
        <taxon>Spermatophyta</taxon>
        <taxon>Magnoliopsida</taxon>
        <taxon>eudicotyledons</taxon>
        <taxon>Gunneridae</taxon>
        <taxon>Pentapetalae</taxon>
        <taxon>rosids</taxon>
        <taxon>fabids</taxon>
        <taxon>Rosales</taxon>
        <taxon>Rhamnaceae</taxon>
        <taxon>Paliureae</taxon>
        <taxon>Ziziphus</taxon>
    </lineage>
</organism>
<evidence type="ECO:0000256" key="4">
    <source>
        <dbReference type="ARBA" id="ARBA00022833"/>
    </source>
</evidence>
<dbReference type="RefSeq" id="XP_015879259.1">
    <property type="nucleotide sequence ID" value="XM_016023773.4"/>
</dbReference>
<dbReference type="InterPro" id="IPR000058">
    <property type="entry name" value="Znf_AN1"/>
</dbReference>
<dbReference type="Proteomes" id="UP001652623">
    <property type="component" value="Chromosome 4"/>
</dbReference>
<evidence type="ECO:0000256" key="3">
    <source>
        <dbReference type="ARBA" id="ARBA00022771"/>
    </source>
</evidence>
<dbReference type="KEGG" id="zju:107415446"/>
<dbReference type="SMART" id="SM00154">
    <property type="entry name" value="ZnF_AN1"/>
    <property type="match status" value="2"/>
</dbReference>
<dbReference type="InterPro" id="IPR035896">
    <property type="entry name" value="AN1-like_Znf"/>
</dbReference>
<dbReference type="Pfam" id="PF01428">
    <property type="entry name" value="zf-AN1"/>
    <property type="match status" value="2"/>
</dbReference>
<comment type="function">
    <text evidence="1">May be involved in environmental stress response.</text>
</comment>
<gene>
    <name evidence="9" type="primary">LOC107415446</name>
</gene>
<keyword evidence="4" id="KW-0862">Zinc</keyword>
<evidence type="ECO:0000256" key="1">
    <source>
        <dbReference type="ARBA" id="ARBA00003732"/>
    </source>
</evidence>
<dbReference type="GO" id="GO:0005737">
    <property type="term" value="C:cytoplasm"/>
    <property type="evidence" value="ECO:0007669"/>
    <property type="project" value="TreeGrafter"/>
</dbReference>
<feature type="region of interest" description="Disordered" evidence="6">
    <location>
        <begin position="173"/>
        <end position="194"/>
    </location>
</feature>
<dbReference type="PROSITE" id="PS51039">
    <property type="entry name" value="ZF_AN1"/>
    <property type="match status" value="2"/>
</dbReference>
<dbReference type="Gene3D" id="4.10.1110.10">
    <property type="entry name" value="AN1-like Zinc finger"/>
    <property type="match status" value="2"/>
</dbReference>
<evidence type="ECO:0000259" key="7">
    <source>
        <dbReference type="PROSITE" id="PS51039"/>
    </source>
</evidence>
<keyword evidence="8" id="KW-1185">Reference proteome</keyword>
<keyword evidence="3 5" id="KW-0863">Zinc-finger</keyword>
<accession>A0A6P4A080</accession>
<evidence type="ECO:0000256" key="5">
    <source>
        <dbReference type="PROSITE-ProRule" id="PRU00449"/>
    </source>
</evidence>
<dbReference type="AlphaFoldDB" id="A0A6P4A080"/>
<feature type="compositionally biased region" description="Low complexity" evidence="6">
    <location>
        <begin position="180"/>
        <end position="194"/>
    </location>
</feature>
<feature type="domain" description="AN1-type" evidence="7">
    <location>
        <begin position="95"/>
        <end position="145"/>
    </location>
</feature>
<dbReference type="GO" id="GO:0008270">
    <property type="term" value="F:zinc ion binding"/>
    <property type="evidence" value="ECO:0007669"/>
    <property type="project" value="UniProtKB-KW"/>
</dbReference>
<reference evidence="9" key="1">
    <citation type="submission" date="2025-08" db="UniProtKB">
        <authorList>
            <consortium name="RefSeq"/>
        </authorList>
    </citation>
    <scope>IDENTIFICATION</scope>
    <source>
        <tissue evidence="9">Seedling</tissue>
    </source>
</reference>
<evidence type="ECO:0000313" key="9">
    <source>
        <dbReference type="RefSeq" id="XP_015879259.1"/>
    </source>
</evidence>
<name>A0A6P4A080_ZIZJJ</name>
<dbReference type="SUPFAM" id="SSF118310">
    <property type="entry name" value="AN1-like Zinc finger"/>
    <property type="match status" value="2"/>
</dbReference>
<dbReference type="PANTHER" id="PTHR14677">
    <property type="entry name" value="ARSENITE INDUCUBLE RNA ASSOCIATED PROTEIN AIP-1-RELATED"/>
    <property type="match status" value="1"/>
</dbReference>
<evidence type="ECO:0000256" key="2">
    <source>
        <dbReference type="ARBA" id="ARBA00022723"/>
    </source>
</evidence>
<sequence>MGGGTEAFPDLGAHCEHSDCHQLDFLPFNCDGCRKVFCLEHRSYKSHHCPKSDHNSRRVLVCQTCSTSIETTGQHDDDKALLEAHKNSGTCDPAKNKKPTCPVRRCKEVLTFSNTSTCKTCHLKVCLKHRFPADHACRRTSSSKAASSSVVGGNGGWWNNKFLEALASRKGKDCSKATEPGSVSPPSTPSVKAC</sequence>
<evidence type="ECO:0000313" key="8">
    <source>
        <dbReference type="Proteomes" id="UP001652623"/>
    </source>
</evidence>
<dbReference type="InParanoid" id="A0A6P4A080"/>
<keyword evidence="2" id="KW-0479">Metal-binding</keyword>
<dbReference type="GeneID" id="107415446"/>
<proteinExistence type="predicted"/>
<feature type="domain" description="AN1-type" evidence="7">
    <location>
        <begin position="9"/>
        <end position="57"/>
    </location>
</feature>
<dbReference type="FunCoup" id="A0A6P4A080">
    <property type="interactions" value="2223"/>
</dbReference>